<dbReference type="RefSeq" id="WP_192905996.1">
    <property type="nucleotide sequence ID" value="NZ_JADBFD010000036.1"/>
</dbReference>
<comment type="caution">
    <text evidence="2">The sequence shown here is derived from an EMBL/GenBank/DDBJ whole genome shotgun (WGS) entry which is preliminary data.</text>
</comment>
<keyword evidence="1" id="KW-1133">Transmembrane helix</keyword>
<feature type="transmembrane region" description="Helical" evidence="1">
    <location>
        <begin position="154"/>
        <end position="177"/>
    </location>
</feature>
<feature type="transmembrane region" description="Helical" evidence="1">
    <location>
        <begin position="198"/>
        <end position="221"/>
    </location>
</feature>
<keyword evidence="1" id="KW-0472">Membrane</keyword>
<reference evidence="2 3" key="1">
    <citation type="submission" date="2020-10" db="EMBL/GenBank/DDBJ databases">
        <title>Investigation of anaerobic biodegradation of phenanthrene by a sulfate-dependent Geobacter anodireducens strain PheS2.</title>
        <authorList>
            <person name="Zhang Z."/>
        </authorList>
    </citation>
    <scope>NUCLEOTIDE SEQUENCE [LARGE SCALE GENOMIC DNA]</scope>
    <source>
        <strain evidence="2 3">PheS2</strain>
    </source>
</reference>
<feature type="transmembrane region" description="Helical" evidence="1">
    <location>
        <begin position="119"/>
        <end position="142"/>
    </location>
</feature>
<proteinExistence type="predicted"/>
<sequence>MDSDALPFERDLDIHYLILQTKDFVVFLDKELDVDWKTTDAYDARQEGDSLSRNKIKNRMASLECIPNDHLRTNIRRNYKRMLGEGLARSFNHDYENAMSILDDAEQYIRARNIEAARYWQLSTSCLSGIFCGLAACLIWAFRIQIIPILGETGLYVVLAGLAGGLGALISIIFRMGNAQITTDAERKLHMLEAISRIMGGVISGLIISIFVKLGLFVPVFQKANEASLAMVAAGLVAGASERWVPSLIAQFENGQKVPKPKGGK</sequence>
<dbReference type="EMBL" id="JADBFD010000036">
    <property type="protein sequence ID" value="MBE2889655.1"/>
    <property type="molecule type" value="Genomic_DNA"/>
</dbReference>
<protein>
    <submittedName>
        <fullName evidence="2">Uncharacterized protein</fullName>
    </submittedName>
</protein>
<keyword evidence="3" id="KW-1185">Reference proteome</keyword>
<keyword evidence="1" id="KW-0812">Transmembrane</keyword>
<evidence type="ECO:0000313" key="2">
    <source>
        <dbReference type="EMBL" id="MBE2889655.1"/>
    </source>
</evidence>
<evidence type="ECO:0000313" key="3">
    <source>
        <dbReference type="Proteomes" id="UP000618926"/>
    </source>
</evidence>
<dbReference type="Proteomes" id="UP000618926">
    <property type="component" value="Unassembled WGS sequence"/>
</dbReference>
<evidence type="ECO:0000256" key="1">
    <source>
        <dbReference type="SAM" id="Phobius"/>
    </source>
</evidence>
<organism evidence="2 3">
    <name type="scientific">Geobacter anodireducens</name>
    <dbReference type="NCBI Taxonomy" id="1340425"/>
    <lineage>
        <taxon>Bacteria</taxon>
        <taxon>Pseudomonadati</taxon>
        <taxon>Thermodesulfobacteriota</taxon>
        <taxon>Desulfuromonadia</taxon>
        <taxon>Geobacterales</taxon>
        <taxon>Geobacteraceae</taxon>
        <taxon>Geobacter</taxon>
    </lineage>
</organism>
<accession>A0ABR9NZG9</accession>
<gene>
    <name evidence="2" type="ORF">IIE05_16985</name>
</gene>
<name>A0ABR9NZG9_9BACT</name>